<dbReference type="EMBL" id="JSAB01000004">
    <property type="protein sequence ID" value="RNF32704.1"/>
    <property type="molecule type" value="Genomic_DNA"/>
</dbReference>
<proteinExistence type="predicted"/>
<dbReference type="InterPro" id="IPR016181">
    <property type="entry name" value="Acyl_CoA_acyltransferase"/>
</dbReference>
<protein>
    <recommendedName>
        <fullName evidence="3">BioF2-like acetyltransferase domain-containing protein</fullName>
    </recommendedName>
</protein>
<dbReference type="Proteomes" id="UP000283254">
    <property type="component" value="Unassembled WGS sequence"/>
</dbReference>
<evidence type="ECO:0000313" key="1">
    <source>
        <dbReference type="EMBL" id="RNF32704.1"/>
    </source>
</evidence>
<evidence type="ECO:0008006" key="3">
    <source>
        <dbReference type="Google" id="ProtNLM"/>
    </source>
</evidence>
<organism evidence="1 2">
    <name type="scientific">Massilia aurea</name>
    <dbReference type="NCBI Taxonomy" id="373040"/>
    <lineage>
        <taxon>Bacteria</taxon>
        <taxon>Pseudomonadati</taxon>
        <taxon>Pseudomonadota</taxon>
        <taxon>Betaproteobacteria</taxon>
        <taxon>Burkholderiales</taxon>
        <taxon>Oxalobacteraceae</taxon>
        <taxon>Telluria group</taxon>
        <taxon>Massilia</taxon>
    </lineage>
</organism>
<name>A0A422QRS5_9BURK</name>
<dbReference type="AlphaFoldDB" id="A0A422QRS5"/>
<sequence length="228" mass="26690">MFLQHYNTFIQAISLPVAKLCFHEHIDPEDIRTTYRAFTRPHPRFRLIRAKTVGAALIDLSRFADRHAYEEQIKAKNHGGYHAKRARKRGYRFVDIDRNDYVDDIHAINTSLDTRQGRPMDGKYTEKREAFDTLPHFRHHGILDPQGKLVAYASLAIYGNFAAFSQMLGYRNNDGIMHLLLVDTISRLIDERQVRYVMYDTFFGAQPGLKTFKTILGFQPYRARYFLQ</sequence>
<reference evidence="1" key="1">
    <citation type="submission" date="2014-10" db="EMBL/GenBank/DDBJ databases">
        <title>Massilia sp. genome.</title>
        <authorList>
            <person name="Xu B."/>
            <person name="Dai L."/>
            <person name="Huang Z."/>
        </authorList>
    </citation>
    <scope>NUCLEOTIDE SEQUENCE [LARGE SCALE GENOMIC DNA]</scope>
    <source>
        <strain evidence="1">CFS-1</strain>
    </source>
</reference>
<comment type="caution">
    <text evidence="1">The sequence shown here is derived from an EMBL/GenBank/DDBJ whole genome shotgun (WGS) entry which is preliminary data.</text>
</comment>
<gene>
    <name evidence="1" type="ORF">NM04_00405</name>
</gene>
<accession>A0A422QRS5</accession>
<dbReference type="Gene3D" id="3.40.630.30">
    <property type="match status" value="1"/>
</dbReference>
<dbReference type="OrthoDB" id="8745705at2"/>
<keyword evidence="2" id="KW-1185">Reference proteome</keyword>
<evidence type="ECO:0000313" key="2">
    <source>
        <dbReference type="Proteomes" id="UP000283254"/>
    </source>
</evidence>
<dbReference type="SUPFAM" id="SSF55729">
    <property type="entry name" value="Acyl-CoA N-acyltransferases (Nat)"/>
    <property type="match status" value="1"/>
</dbReference>